<proteinExistence type="predicted"/>
<dbReference type="Proteomes" id="UP001497522">
    <property type="component" value="Chromosome 16"/>
</dbReference>
<keyword evidence="3" id="KW-1185">Reference proteome</keyword>
<evidence type="ECO:0000313" key="2">
    <source>
        <dbReference type="EMBL" id="CAK9866448.1"/>
    </source>
</evidence>
<reference evidence="2" key="1">
    <citation type="submission" date="2024-03" db="EMBL/GenBank/DDBJ databases">
        <authorList>
            <consortium name="ELIXIR-Norway"/>
            <consortium name="Elixir Norway"/>
        </authorList>
    </citation>
    <scope>NUCLEOTIDE SEQUENCE</scope>
</reference>
<feature type="region of interest" description="Disordered" evidence="1">
    <location>
        <begin position="1"/>
        <end position="56"/>
    </location>
</feature>
<gene>
    <name evidence="2" type="ORF">CSSPJE1EN2_LOCUS9443</name>
</gene>
<protein>
    <submittedName>
        <fullName evidence="2">Uncharacterized protein</fullName>
    </submittedName>
</protein>
<evidence type="ECO:0000313" key="3">
    <source>
        <dbReference type="Proteomes" id="UP001497522"/>
    </source>
</evidence>
<evidence type="ECO:0000256" key="1">
    <source>
        <dbReference type="SAM" id="MobiDB-lite"/>
    </source>
</evidence>
<name>A0ABP1AV50_9BRYO</name>
<organism evidence="2 3">
    <name type="scientific">Sphagnum jensenii</name>
    <dbReference type="NCBI Taxonomy" id="128206"/>
    <lineage>
        <taxon>Eukaryota</taxon>
        <taxon>Viridiplantae</taxon>
        <taxon>Streptophyta</taxon>
        <taxon>Embryophyta</taxon>
        <taxon>Bryophyta</taxon>
        <taxon>Sphagnophytina</taxon>
        <taxon>Sphagnopsida</taxon>
        <taxon>Sphagnales</taxon>
        <taxon>Sphagnaceae</taxon>
        <taxon>Sphagnum</taxon>
    </lineage>
</organism>
<accession>A0ABP1AV50</accession>
<sequence length="204" mass="22142">MHTSGSVTRKHQRQRQGEPPSETPRAILNASPSGSREEEANHLRKGGSGTTNPTTDNEITRLTHWLHKLGHDDCNLQLKRFSPNGSNAVDAAAAVYSGRYGIVAGPKGVKKGNVIVRVPKKAFMTGEVRNPLAAACPSHLLLKISPLNKLKLRVMKLNDVDDVVLPPCMYVCVHADSSSLSRCWTFGEASKANIMASHILAFTL</sequence>
<dbReference type="EMBL" id="OZ023717">
    <property type="protein sequence ID" value="CAK9866448.1"/>
    <property type="molecule type" value="Genomic_DNA"/>
</dbReference>